<gene>
    <name evidence="12" type="ORF">P775_06725</name>
</gene>
<dbReference type="GO" id="GO:0006048">
    <property type="term" value="P:UDP-N-acetylglucosamine biosynthetic process"/>
    <property type="evidence" value="ECO:0007669"/>
    <property type="project" value="TreeGrafter"/>
</dbReference>
<feature type="domain" description="Alpha-D-phosphohexomutase alpha/beta/alpha" evidence="10">
    <location>
        <begin position="206"/>
        <end position="303"/>
    </location>
</feature>
<evidence type="ECO:0000256" key="1">
    <source>
        <dbReference type="ARBA" id="ARBA00001946"/>
    </source>
</evidence>
<dbReference type="AlphaFoldDB" id="A0A2G8RH99"/>
<comment type="cofactor">
    <cofactor evidence="1">
        <name>Mg(2+)</name>
        <dbReference type="ChEBI" id="CHEBI:18420"/>
    </cofactor>
</comment>
<dbReference type="InterPro" id="IPR005845">
    <property type="entry name" value="A-D-PHexomutase_a/b/a-II"/>
</dbReference>
<dbReference type="InterPro" id="IPR036900">
    <property type="entry name" value="A-D-PHexomutase_C_sf"/>
</dbReference>
<keyword evidence="4 7" id="KW-0479">Metal-binding</keyword>
<dbReference type="SUPFAM" id="SSF53738">
    <property type="entry name" value="Phosphoglucomutase, first 3 domains"/>
    <property type="match status" value="3"/>
</dbReference>
<dbReference type="GO" id="GO:0008966">
    <property type="term" value="F:phosphoglucosamine mutase activity"/>
    <property type="evidence" value="ECO:0007669"/>
    <property type="project" value="TreeGrafter"/>
</dbReference>
<organism evidence="12 13">
    <name type="scientific">Puniceibacterium antarcticum</name>
    <dbReference type="NCBI Taxonomy" id="1206336"/>
    <lineage>
        <taxon>Bacteria</taxon>
        <taxon>Pseudomonadati</taxon>
        <taxon>Pseudomonadota</taxon>
        <taxon>Alphaproteobacteria</taxon>
        <taxon>Rhodobacterales</taxon>
        <taxon>Paracoccaceae</taxon>
        <taxon>Puniceibacterium</taxon>
    </lineage>
</organism>
<dbReference type="GO" id="GO:0000287">
    <property type="term" value="F:magnesium ion binding"/>
    <property type="evidence" value="ECO:0007669"/>
    <property type="project" value="InterPro"/>
</dbReference>
<feature type="domain" description="Alpha-D-phosphohexomutase C-terminal" evidence="8">
    <location>
        <begin position="455"/>
        <end position="505"/>
    </location>
</feature>
<dbReference type="SUPFAM" id="SSF55957">
    <property type="entry name" value="Phosphoglucomutase, C-terminal domain"/>
    <property type="match status" value="1"/>
</dbReference>
<comment type="caution">
    <text evidence="12">The sequence shown here is derived from an EMBL/GenBank/DDBJ whole genome shotgun (WGS) entry which is preliminary data.</text>
</comment>
<proteinExistence type="inferred from homology"/>
<evidence type="ECO:0000259" key="11">
    <source>
        <dbReference type="Pfam" id="PF02880"/>
    </source>
</evidence>
<dbReference type="GO" id="GO:0009252">
    <property type="term" value="P:peptidoglycan biosynthetic process"/>
    <property type="evidence" value="ECO:0007669"/>
    <property type="project" value="TreeGrafter"/>
</dbReference>
<protein>
    <recommendedName>
        <fullName evidence="14">Phosphomannomutase</fullName>
    </recommendedName>
</protein>
<feature type="domain" description="Alpha-D-phosphohexomutase alpha/beta/alpha" evidence="11">
    <location>
        <begin position="321"/>
        <end position="406"/>
    </location>
</feature>
<sequence>MTALAYGKAFVRTVNRGLLALNTAVYCPHKSAVTRHRGRENRQPYYGNAIKCIFQSQEAFLMSAKFGTSGLRGLVVELTDQIVTDHLRAFLSVCDVGGTLYVGHDLRDSSPALAAVARATALDAGVDVVFCGALPTPALALAALKAGAGALMVTGSHIPADRNGLKFYTSRGEITKTDETAILGALGQPAWGLSAEESEGTEATARYRDRFLSAFGADALRGARVGVYSHSAVGRDLMIEILQGVGAEVIELGRSDIFIPVDTEAVDAATRAQLRAWSVEHDVDAIVSTDGDSDRPLVSDATGRVVVGDVLGQITAVLLGAEVVVTPVSSNSGVDLGGRFAEVIRTRIGSPFVIAAMEDKAGTQVVGYEANGGFLLGYDAAGPAGTLPMLMTRDSMLPILGALYAARAGDGIDLAARVALEPARFTAADRLENVPLERSRDLVARLSGDSAVQDDLLGRLNLGRAVELDQTDGMRLTSETGMVIHIRPSGNAPELRLYVEGEDQTSAFATLDKGLDVLRDLLSR</sequence>
<dbReference type="PROSITE" id="PS00710">
    <property type="entry name" value="PGM_PMM"/>
    <property type="match status" value="1"/>
</dbReference>
<dbReference type="GO" id="GO:0005975">
    <property type="term" value="P:carbohydrate metabolic process"/>
    <property type="evidence" value="ECO:0007669"/>
    <property type="project" value="InterPro"/>
</dbReference>
<accession>A0A2G8RH99</accession>
<dbReference type="Pfam" id="PF02878">
    <property type="entry name" value="PGM_PMM_I"/>
    <property type="match status" value="1"/>
</dbReference>
<evidence type="ECO:0000313" key="12">
    <source>
        <dbReference type="EMBL" id="PIL20954.1"/>
    </source>
</evidence>
<evidence type="ECO:0000256" key="6">
    <source>
        <dbReference type="ARBA" id="ARBA00023235"/>
    </source>
</evidence>
<dbReference type="GO" id="GO:0004615">
    <property type="term" value="F:phosphomannomutase activity"/>
    <property type="evidence" value="ECO:0007669"/>
    <property type="project" value="TreeGrafter"/>
</dbReference>
<keyword evidence="13" id="KW-1185">Reference proteome</keyword>
<dbReference type="PANTHER" id="PTHR42946:SF1">
    <property type="entry name" value="PHOSPHOGLUCOMUTASE (ALPHA-D-GLUCOSE-1,6-BISPHOSPHATE-DEPENDENT)"/>
    <property type="match status" value="1"/>
</dbReference>
<evidence type="ECO:0000256" key="4">
    <source>
        <dbReference type="ARBA" id="ARBA00022723"/>
    </source>
</evidence>
<name>A0A2G8RH99_9RHOB</name>
<dbReference type="Proteomes" id="UP000231259">
    <property type="component" value="Unassembled WGS sequence"/>
</dbReference>
<reference evidence="12 13" key="1">
    <citation type="submission" date="2013-09" db="EMBL/GenBank/DDBJ databases">
        <title>Genome sequencing of Phaeobacter antarcticus sp. nov. SM1211.</title>
        <authorList>
            <person name="Zhang X.-Y."/>
            <person name="Liu C."/>
            <person name="Chen X.-L."/>
            <person name="Xie B.-B."/>
            <person name="Qin Q.-L."/>
            <person name="Rong J.-C."/>
            <person name="Zhang Y.-Z."/>
        </authorList>
    </citation>
    <scope>NUCLEOTIDE SEQUENCE [LARGE SCALE GENOMIC DNA]</scope>
    <source>
        <strain evidence="12 13">SM1211</strain>
    </source>
</reference>
<keyword evidence="5 7" id="KW-0460">Magnesium</keyword>
<comment type="similarity">
    <text evidence="2 7">Belongs to the phosphohexose mutase family.</text>
</comment>
<evidence type="ECO:0000259" key="8">
    <source>
        <dbReference type="Pfam" id="PF00408"/>
    </source>
</evidence>
<dbReference type="Pfam" id="PF00408">
    <property type="entry name" value="PGM_PMM_IV"/>
    <property type="match status" value="1"/>
</dbReference>
<evidence type="ECO:0000259" key="9">
    <source>
        <dbReference type="Pfam" id="PF02878"/>
    </source>
</evidence>
<dbReference type="InterPro" id="IPR005846">
    <property type="entry name" value="A-D-PHexomutase_a/b/a-III"/>
</dbReference>
<evidence type="ECO:0000256" key="3">
    <source>
        <dbReference type="ARBA" id="ARBA00022553"/>
    </source>
</evidence>
<evidence type="ECO:0000313" key="13">
    <source>
        <dbReference type="Proteomes" id="UP000231259"/>
    </source>
</evidence>
<dbReference type="Gene3D" id="3.30.310.50">
    <property type="entry name" value="Alpha-D-phosphohexomutase, C-terminal domain"/>
    <property type="match status" value="1"/>
</dbReference>
<dbReference type="PANTHER" id="PTHR42946">
    <property type="entry name" value="PHOSPHOHEXOSE MUTASE"/>
    <property type="match status" value="1"/>
</dbReference>
<dbReference type="InterPro" id="IPR016066">
    <property type="entry name" value="A-D-PHexomutase_CS"/>
</dbReference>
<dbReference type="InterPro" id="IPR005844">
    <property type="entry name" value="A-D-PHexomutase_a/b/a-I"/>
</dbReference>
<evidence type="ECO:0000256" key="5">
    <source>
        <dbReference type="ARBA" id="ARBA00022842"/>
    </source>
</evidence>
<evidence type="ECO:0000256" key="2">
    <source>
        <dbReference type="ARBA" id="ARBA00010231"/>
    </source>
</evidence>
<feature type="domain" description="Alpha-D-phosphohexomutase alpha/beta/alpha" evidence="9">
    <location>
        <begin position="65"/>
        <end position="182"/>
    </location>
</feature>
<dbReference type="GO" id="GO:0005829">
    <property type="term" value="C:cytosol"/>
    <property type="evidence" value="ECO:0007669"/>
    <property type="project" value="TreeGrafter"/>
</dbReference>
<keyword evidence="6" id="KW-0413">Isomerase</keyword>
<evidence type="ECO:0000259" key="10">
    <source>
        <dbReference type="Pfam" id="PF02879"/>
    </source>
</evidence>
<dbReference type="InterPro" id="IPR016055">
    <property type="entry name" value="A-D-PHexomutase_a/b/a-I/II/III"/>
</dbReference>
<dbReference type="Pfam" id="PF02880">
    <property type="entry name" value="PGM_PMM_III"/>
    <property type="match status" value="1"/>
</dbReference>
<dbReference type="EMBL" id="AWWI01000049">
    <property type="protein sequence ID" value="PIL20954.1"/>
    <property type="molecule type" value="Genomic_DNA"/>
</dbReference>
<evidence type="ECO:0008006" key="14">
    <source>
        <dbReference type="Google" id="ProtNLM"/>
    </source>
</evidence>
<keyword evidence="3" id="KW-0597">Phosphoprotein</keyword>
<evidence type="ECO:0000256" key="7">
    <source>
        <dbReference type="RuleBase" id="RU004326"/>
    </source>
</evidence>
<dbReference type="InterPro" id="IPR050060">
    <property type="entry name" value="Phosphoglucosamine_mutase"/>
</dbReference>
<dbReference type="Gene3D" id="3.40.120.10">
    <property type="entry name" value="Alpha-D-Glucose-1,6-Bisphosphate, subunit A, domain 3"/>
    <property type="match status" value="3"/>
</dbReference>
<dbReference type="InterPro" id="IPR005843">
    <property type="entry name" value="A-D-PHexomutase_C"/>
</dbReference>
<dbReference type="Pfam" id="PF02879">
    <property type="entry name" value="PGM_PMM_II"/>
    <property type="match status" value="1"/>
</dbReference>